<reference evidence="2" key="1">
    <citation type="submission" date="2021-01" db="EMBL/GenBank/DDBJ databases">
        <authorList>
            <person name="Corre E."/>
            <person name="Pelletier E."/>
            <person name="Niang G."/>
            <person name="Scheremetjew M."/>
            <person name="Finn R."/>
            <person name="Kale V."/>
            <person name="Holt S."/>
            <person name="Cochrane G."/>
            <person name="Meng A."/>
            <person name="Brown T."/>
            <person name="Cohen L."/>
        </authorList>
    </citation>
    <scope>NUCLEOTIDE SEQUENCE</scope>
    <source>
        <strain evidence="2">Pop2</strain>
    </source>
</reference>
<evidence type="ECO:0000256" key="1">
    <source>
        <dbReference type="SAM" id="MobiDB-lite"/>
    </source>
</evidence>
<dbReference type="PANTHER" id="PTHR32301">
    <property type="entry name" value="COUNTIN RECEPTOR CNR3-RELATED"/>
    <property type="match status" value="1"/>
</dbReference>
<evidence type="ECO:0000313" key="2">
    <source>
        <dbReference type="EMBL" id="CAD9359675.1"/>
    </source>
</evidence>
<dbReference type="InterPro" id="IPR053259">
    <property type="entry name" value="Golvesin-related_Golgi"/>
</dbReference>
<dbReference type="Gene3D" id="3.40.50.300">
    <property type="entry name" value="P-loop containing nucleotide triphosphate hydrolases"/>
    <property type="match status" value="1"/>
</dbReference>
<accession>A0A7S2A777</accession>
<protein>
    <recommendedName>
        <fullName evidence="3">Sulfotransferase domain-containing protein</fullName>
    </recommendedName>
</protein>
<dbReference type="EMBL" id="HBGN01040864">
    <property type="protein sequence ID" value="CAD9359675.1"/>
    <property type="molecule type" value="Transcribed_RNA"/>
</dbReference>
<dbReference type="AlphaFoldDB" id="A0A7S2A777"/>
<sequence length="381" mass="43268">MVPPRKLRRIAYAAIPALVVVLLVDETFRRKLVINDMVVKNVMGNVAEFVDDSDTPVFWHIPKSGGGSLKSYYGCLGLVEATQTGAKYGHSEDQTLQVWENDYGYKYVNVDTTQEDGITHAKELHFAESGLADIAFTPYPAAATQLFNQVYQGRFFTMIRHPVELAGSMFYHHVEGDADHQTPEEFARQKIASKDNGGFMISQLLDISRTEPLTDEHLQKAKAILRTKFVIGLMSKMEESVERFDNYFGWHKRQGREQCLNTYIRQINPNEVVQRVEENSEAWRLLEDFLYFDMQLYEFALEQYEEQEEFVLLQPEENFEVGAEDVPEDELVEPVALAEPNVPTEPIAPVEPNAPVEPVPDEPIAPVDLNALNPDAPAEIN</sequence>
<proteinExistence type="predicted"/>
<gene>
    <name evidence="2" type="ORF">DBRI1063_LOCUS26163</name>
</gene>
<dbReference type="InterPro" id="IPR027417">
    <property type="entry name" value="P-loop_NTPase"/>
</dbReference>
<name>A0A7S2A777_9STRA</name>
<dbReference type="PANTHER" id="PTHR32301:SF6">
    <property type="entry name" value="GOLVESIN-RELATED"/>
    <property type="match status" value="1"/>
</dbReference>
<evidence type="ECO:0008006" key="3">
    <source>
        <dbReference type="Google" id="ProtNLM"/>
    </source>
</evidence>
<feature type="compositionally biased region" description="Low complexity" evidence="1">
    <location>
        <begin position="345"/>
        <end position="354"/>
    </location>
</feature>
<organism evidence="2">
    <name type="scientific">Ditylum brightwellii</name>
    <dbReference type="NCBI Taxonomy" id="49249"/>
    <lineage>
        <taxon>Eukaryota</taxon>
        <taxon>Sar</taxon>
        <taxon>Stramenopiles</taxon>
        <taxon>Ochrophyta</taxon>
        <taxon>Bacillariophyta</taxon>
        <taxon>Mediophyceae</taxon>
        <taxon>Lithodesmiophycidae</taxon>
        <taxon>Lithodesmiales</taxon>
        <taxon>Lithodesmiaceae</taxon>
        <taxon>Ditylum</taxon>
    </lineage>
</organism>
<feature type="region of interest" description="Disordered" evidence="1">
    <location>
        <begin position="340"/>
        <end position="381"/>
    </location>
</feature>